<dbReference type="RefSeq" id="WP_123550735.1">
    <property type="nucleotide sequence ID" value="NZ_SRYZ01000045.1"/>
</dbReference>
<gene>
    <name evidence="1" type="ORF">E5355_15320</name>
</gene>
<organism evidence="1 2">
    <name type="scientific">Bacteroides muris</name>
    <name type="common">ex Afrizal et al. 2022</name>
    <dbReference type="NCBI Taxonomy" id="2516960"/>
    <lineage>
        <taxon>Bacteria</taxon>
        <taxon>Pseudomonadati</taxon>
        <taxon>Bacteroidota</taxon>
        <taxon>Bacteroidia</taxon>
        <taxon>Bacteroidales</taxon>
        <taxon>Bacteroidaceae</taxon>
        <taxon>Bacteroides</taxon>
    </lineage>
</organism>
<dbReference type="AlphaFoldDB" id="A0A4S2AK42"/>
<dbReference type="EMBL" id="SRYZ01000045">
    <property type="protein sequence ID" value="TGY01448.1"/>
    <property type="molecule type" value="Genomic_DNA"/>
</dbReference>
<accession>A0A4S2AK42</accession>
<evidence type="ECO:0000313" key="2">
    <source>
        <dbReference type="Proteomes" id="UP000310532"/>
    </source>
</evidence>
<reference evidence="1 2" key="1">
    <citation type="submission" date="2019-04" db="EMBL/GenBank/DDBJ databases">
        <title>Microbes associate with the intestines of laboratory mice.</title>
        <authorList>
            <person name="Navarre W."/>
            <person name="Wong E."/>
            <person name="Huang K."/>
            <person name="Tropini C."/>
            <person name="Ng K."/>
            <person name="Yu B."/>
        </authorList>
    </citation>
    <scope>NUCLEOTIDE SEQUENCE [LARGE SCALE GENOMIC DNA]</scope>
    <source>
        <strain evidence="1 2">NM69_E16B</strain>
    </source>
</reference>
<name>A0A4S2AK42_9BACE</name>
<keyword evidence="2" id="KW-1185">Reference proteome</keyword>
<dbReference type="Proteomes" id="UP000310532">
    <property type="component" value="Unassembled WGS sequence"/>
</dbReference>
<comment type="caution">
    <text evidence="1">The sequence shown here is derived from an EMBL/GenBank/DDBJ whole genome shotgun (WGS) entry which is preliminary data.</text>
</comment>
<dbReference type="Pfam" id="PF11888">
    <property type="entry name" value="DUF3408"/>
    <property type="match status" value="1"/>
</dbReference>
<evidence type="ECO:0000313" key="1">
    <source>
        <dbReference type="EMBL" id="TGY01448.1"/>
    </source>
</evidence>
<protein>
    <submittedName>
        <fullName evidence="1">DUF3408 domain-containing protein</fullName>
    </submittedName>
</protein>
<proteinExistence type="predicted"/>
<sequence length="96" mass="10985">MKKSQSRVVTTIEVAEIPDGAEERYIERFLSPHILMSNRKVYIYPEVHAALSRMVKGLDRPGVSIGSYASEIILEHIARNNAVMRSVHEHNHKDLF</sequence>
<dbReference type="InterPro" id="IPR021823">
    <property type="entry name" value="DUF3408"/>
</dbReference>